<comment type="caution">
    <text evidence="1">The sequence shown here is derived from an EMBL/GenBank/DDBJ whole genome shotgun (WGS) entry which is preliminary data.</text>
</comment>
<dbReference type="AlphaFoldDB" id="A0A8J4QHF9"/>
<evidence type="ECO:0000313" key="1">
    <source>
        <dbReference type="EMBL" id="KAF3954030.1"/>
    </source>
</evidence>
<protein>
    <submittedName>
        <fullName evidence="1">Uncharacterized protein</fullName>
    </submittedName>
</protein>
<dbReference type="EMBL" id="JRKL02003854">
    <property type="protein sequence ID" value="KAF3954030.1"/>
    <property type="molecule type" value="Genomic_DNA"/>
</dbReference>
<accession>A0A8J4QHF9</accession>
<proteinExistence type="predicted"/>
<dbReference type="OrthoDB" id="1732140at2759"/>
<dbReference type="Proteomes" id="UP000737018">
    <property type="component" value="Unassembled WGS sequence"/>
</dbReference>
<reference evidence="1" key="1">
    <citation type="submission" date="2020-03" db="EMBL/GenBank/DDBJ databases">
        <title>Castanea mollissima Vanexum genome sequencing.</title>
        <authorList>
            <person name="Staton M."/>
        </authorList>
    </citation>
    <scope>NUCLEOTIDE SEQUENCE</scope>
    <source>
        <tissue evidence="1">Leaf</tissue>
    </source>
</reference>
<evidence type="ECO:0000313" key="2">
    <source>
        <dbReference type="Proteomes" id="UP000737018"/>
    </source>
</evidence>
<gene>
    <name evidence="1" type="ORF">CMV_020577</name>
</gene>
<keyword evidence="2" id="KW-1185">Reference proteome</keyword>
<sequence length="84" mass="9101">MEIVGGLLGKLGRRCYAVLCLGVLLLSLKLLSLLPPVSSSSWGLNKQANSESLFLFELRQSSSWKTVDFTVFCGHGCHINGCLS</sequence>
<name>A0A8J4QHF9_9ROSI</name>
<organism evidence="1 2">
    <name type="scientific">Castanea mollissima</name>
    <name type="common">Chinese chestnut</name>
    <dbReference type="NCBI Taxonomy" id="60419"/>
    <lineage>
        <taxon>Eukaryota</taxon>
        <taxon>Viridiplantae</taxon>
        <taxon>Streptophyta</taxon>
        <taxon>Embryophyta</taxon>
        <taxon>Tracheophyta</taxon>
        <taxon>Spermatophyta</taxon>
        <taxon>Magnoliopsida</taxon>
        <taxon>eudicotyledons</taxon>
        <taxon>Gunneridae</taxon>
        <taxon>Pentapetalae</taxon>
        <taxon>rosids</taxon>
        <taxon>fabids</taxon>
        <taxon>Fagales</taxon>
        <taxon>Fagaceae</taxon>
        <taxon>Castanea</taxon>
    </lineage>
</organism>